<comment type="caution">
    <text evidence="1">The sequence shown here is derived from an EMBL/GenBank/DDBJ whole genome shotgun (WGS) entry which is preliminary data.</text>
</comment>
<evidence type="ECO:0000313" key="1">
    <source>
        <dbReference type="EMBL" id="MXR40766.1"/>
    </source>
</evidence>
<dbReference type="Pfam" id="PF13692">
    <property type="entry name" value="Glyco_trans_1_4"/>
    <property type="match status" value="1"/>
</dbReference>
<dbReference type="Proteomes" id="UP000437065">
    <property type="component" value="Unassembled WGS sequence"/>
</dbReference>
<dbReference type="Gene3D" id="3.40.50.2000">
    <property type="entry name" value="Glycogen Phosphorylase B"/>
    <property type="match status" value="2"/>
</dbReference>
<gene>
    <name evidence="1" type="ORF">GRX01_05335</name>
</gene>
<accession>A0A6B0ST60</accession>
<dbReference type="EMBL" id="WUUS01000003">
    <property type="protein sequence ID" value="MXR40766.1"/>
    <property type="molecule type" value="Genomic_DNA"/>
</dbReference>
<dbReference type="OrthoDB" id="307659at2157"/>
<dbReference type="SUPFAM" id="SSF53756">
    <property type="entry name" value="UDP-Glycosyltransferase/glycogen phosphorylase"/>
    <property type="match status" value="1"/>
</dbReference>
<sequence>MKLVFVCFDFESSKLRKQPWRYVAELTRGLSSDVEAVILTDTDAEVDGVSVEAVDSLGTLKGPSDVAIEAVRKEDPDVVATVLGPSSLFRPCTLAAAIDAPTIGVMTSPLYGLRDVAGVGVNELYRHAPYLLGHLVGALTPDIVARRHLDQYDRLVTLTGSTGDALAETGTTTPIDVVKPGLDPFDRELPPESAVADVRADLVPDGDPIILYFTSPLTLRGTDTLVKAFARIAMSTDATLVVLARQDGGGLSEEERYLTDLASDLGVQDSFLLLPKNLTPEGVKAHLRASDVVALPYKIVISGVPISILETMAVGRPIVTTHTDGLPELVGDPSQLVQPNDVASLAATLESRLRDVDEVGRRNRERISDYPTWDESRDQFVEILEELQ</sequence>
<dbReference type="PANTHER" id="PTHR12526:SF630">
    <property type="entry name" value="GLYCOSYLTRANSFERASE"/>
    <property type="match status" value="1"/>
</dbReference>
<protein>
    <submittedName>
        <fullName evidence="1">Glycosyltransferase</fullName>
    </submittedName>
</protein>
<keyword evidence="2" id="KW-1185">Reference proteome</keyword>
<dbReference type="CDD" id="cd03801">
    <property type="entry name" value="GT4_PimA-like"/>
    <property type="match status" value="1"/>
</dbReference>
<reference evidence="1 2" key="1">
    <citation type="submission" date="2019-12" db="EMBL/GenBank/DDBJ databases">
        <title>Isolation and characterization of three novel carbon monoxide-oxidizing members of Halobacteria from salione crusts and soils.</title>
        <authorList>
            <person name="Myers M.R."/>
            <person name="King G.M."/>
        </authorList>
    </citation>
    <scope>NUCLEOTIDE SEQUENCE [LARGE SCALE GENOMIC DNA]</scope>
    <source>
        <strain evidence="1 2">WSA2</strain>
    </source>
</reference>
<dbReference type="RefSeq" id="WP_159664221.1">
    <property type="nucleotide sequence ID" value="NZ_WUUS01000003.1"/>
</dbReference>
<proteinExistence type="predicted"/>
<dbReference type="GO" id="GO:0016740">
    <property type="term" value="F:transferase activity"/>
    <property type="evidence" value="ECO:0007669"/>
    <property type="project" value="UniProtKB-KW"/>
</dbReference>
<keyword evidence="1" id="KW-0808">Transferase</keyword>
<evidence type="ECO:0000313" key="2">
    <source>
        <dbReference type="Proteomes" id="UP000437065"/>
    </source>
</evidence>
<organism evidence="1 2">
    <name type="scientific">Halobaculum saliterrae</name>
    <dbReference type="NCBI Taxonomy" id="2073113"/>
    <lineage>
        <taxon>Archaea</taxon>
        <taxon>Methanobacteriati</taxon>
        <taxon>Methanobacteriota</taxon>
        <taxon>Stenosarchaea group</taxon>
        <taxon>Halobacteria</taxon>
        <taxon>Halobacteriales</taxon>
        <taxon>Haloferacaceae</taxon>
        <taxon>Halobaculum</taxon>
    </lineage>
</organism>
<dbReference type="PANTHER" id="PTHR12526">
    <property type="entry name" value="GLYCOSYLTRANSFERASE"/>
    <property type="match status" value="1"/>
</dbReference>
<name>A0A6B0ST60_9EURY</name>
<dbReference type="AlphaFoldDB" id="A0A6B0ST60"/>